<comment type="caution">
    <text evidence="2">The sequence shown here is derived from an EMBL/GenBank/DDBJ whole genome shotgun (WGS) entry which is preliminary data.</text>
</comment>
<dbReference type="GO" id="GO:0030674">
    <property type="term" value="F:protein-macromolecule adaptor activity"/>
    <property type="evidence" value="ECO:0007669"/>
    <property type="project" value="TreeGrafter"/>
</dbReference>
<reference evidence="2" key="1">
    <citation type="submission" date="2021-06" db="EMBL/GenBank/DDBJ databases">
        <authorList>
            <person name="Kallberg Y."/>
            <person name="Tangrot J."/>
            <person name="Rosling A."/>
        </authorList>
    </citation>
    <scope>NUCLEOTIDE SEQUENCE</scope>
    <source>
        <strain evidence="2">FL966</strain>
    </source>
</reference>
<dbReference type="Gene3D" id="2.60.40.640">
    <property type="match status" value="2"/>
</dbReference>
<dbReference type="InterPro" id="IPR014752">
    <property type="entry name" value="Arrestin-like_C"/>
</dbReference>
<dbReference type="GO" id="GO:0070086">
    <property type="term" value="P:ubiquitin-dependent endocytosis"/>
    <property type="evidence" value="ECO:0007669"/>
    <property type="project" value="TreeGrafter"/>
</dbReference>
<dbReference type="GO" id="GO:0005829">
    <property type="term" value="C:cytosol"/>
    <property type="evidence" value="ECO:0007669"/>
    <property type="project" value="TreeGrafter"/>
</dbReference>
<dbReference type="InterPro" id="IPR011021">
    <property type="entry name" value="Arrestin-like_N"/>
</dbReference>
<gene>
    <name evidence="2" type="ORF">CPELLU_LOCUS1825</name>
</gene>
<protein>
    <submittedName>
        <fullName evidence="2">16136_t:CDS:1</fullName>
    </submittedName>
</protein>
<dbReference type="InterPro" id="IPR014756">
    <property type="entry name" value="Ig_E-set"/>
</dbReference>
<dbReference type="GO" id="GO:0031625">
    <property type="term" value="F:ubiquitin protein ligase binding"/>
    <property type="evidence" value="ECO:0007669"/>
    <property type="project" value="TreeGrafter"/>
</dbReference>
<dbReference type="SMART" id="SM01017">
    <property type="entry name" value="Arrestin_C"/>
    <property type="match status" value="1"/>
</dbReference>
<dbReference type="InterPro" id="IPR011022">
    <property type="entry name" value="Arrestin_C-like"/>
</dbReference>
<evidence type="ECO:0000313" key="2">
    <source>
        <dbReference type="EMBL" id="CAG8487706.1"/>
    </source>
</evidence>
<name>A0A9N8ZC85_9GLOM</name>
<dbReference type="AlphaFoldDB" id="A0A9N8ZC85"/>
<evidence type="ECO:0000313" key="3">
    <source>
        <dbReference type="Proteomes" id="UP000789759"/>
    </source>
</evidence>
<dbReference type="Proteomes" id="UP000789759">
    <property type="component" value="Unassembled WGS sequence"/>
</dbReference>
<accession>A0A9N8ZC85</accession>
<proteinExistence type="predicted"/>
<dbReference type="PANTHER" id="PTHR11188:SF17">
    <property type="entry name" value="FI21816P1"/>
    <property type="match status" value="1"/>
</dbReference>
<dbReference type="EMBL" id="CAJVQA010000716">
    <property type="protein sequence ID" value="CAG8487706.1"/>
    <property type="molecule type" value="Genomic_DNA"/>
</dbReference>
<dbReference type="Pfam" id="PF02752">
    <property type="entry name" value="Arrestin_C"/>
    <property type="match status" value="1"/>
</dbReference>
<dbReference type="GO" id="GO:0005886">
    <property type="term" value="C:plasma membrane"/>
    <property type="evidence" value="ECO:0007669"/>
    <property type="project" value="TreeGrafter"/>
</dbReference>
<organism evidence="2 3">
    <name type="scientific">Cetraspora pellucida</name>
    <dbReference type="NCBI Taxonomy" id="1433469"/>
    <lineage>
        <taxon>Eukaryota</taxon>
        <taxon>Fungi</taxon>
        <taxon>Fungi incertae sedis</taxon>
        <taxon>Mucoromycota</taxon>
        <taxon>Glomeromycotina</taxon>
        <taxon>Glomeromycetes</taxon>
        <taxon>Diversisporales</taxon>
        <taxon>Gigasporaceae</taxon>
        <taxon>Cetraspora</taxon>
    </lineage>
</organism>
<dbReference type="OrthoDB" id="2333384at2759"/>
<feature type="domain" description="Arrestin C-terminal-like" evidence="1">
    <location>
        <begin position="163"/>
        <end position="298"/>
    </location>
</feature>
<dbReference type="InterPro" id="IPR050357">
    <property type="entry name" value="Arrestin_domain-protein"/>
</dbReference>
<evidence type="ECO:0000259" key="1">
    <source>
        <dbReference type="SMART" id="SM01017"/>
    </source>
</evidence>
<sequence length="355" mass="40720">MFNTPSFQIIVERDNIIMHGAPQESAGNVLRGKLVLELSEVTKIKSIKLTFQGKSKVVWHGDSLSPFQSEEKIVFQHEWVFLEPKKYHILESGKHYYDFEVILPGSLPETVEGCEQGSIEYKLKAVAERHLALNLNARQKITLQRCTLLNLEDALDTVVSNLWTDKVIYDLSVDSKTFTLDDEISFSIDLTPLNESIRIHEYVTSLSESVSYNIGTKKRASTRAVSTVKGNKLNWNGERWSDLIKIRIPKTKNACLYDTDNSIIQISHQLRLSIVFMVYESRLVELRATLPIIITLKKDDMELPAYREHDPYTFHLHGISDHIENIDFPLPSYNSIITDVPPYKMELTSYPIHVI</sequence>
<dbReference type="SUPFAM" id="SSF81296">
    <property type="entry name" value="E set domains"/>
    <property type="match status" value="1"/>
</dbReference>
<dbReference type="Pfam" id="PF00339">
    <property type="entry name" value="Arrestin_N"/>
    <property type="match status" value="1"/>
</dbReference>
<keyword evidence="3" id="KW-1185">Reference proteome</keyword>
<dbReference type="PANTHER" id="PTHR11188">
    <property type="entry name" value="ARRESTIN DOMAIN CONTAINING PROTEIN"/>
    <property type="match status" value="1"/>
</dbReference>